<dbReference type="EMBL" id="MTYH01000049">
    <property type="protein sequence ID" value="PNP43165.1"/>
    <property type="molecule type" value="Genomic_DNA"/>
</dbReference>
<dbReference type="PANTHER" id="PTHR46588">
    <property type="entry name" value="SERINE/THREONINE/TYROSINE-INTERACTING PROTEIN"/>
    <property type="match status" value="1"/>
</dbReference>
<evidence type="ECO:0000313" key="2">
    <source>
        <dbReference type="EMBL" id="PNP43165.1"/>
    </source>
</evidence>
<sequence>MDDSAKRAVVRSAPYSFRPPSPPMIHVPLQPHYGAERHSILPSHRPVEFARLTDDEFAIITGNRTQTAQYREGWPYEWRRDAHSILDFLYLGPTSVIRDDEFMQREAFTMMIIVRDARAPRDYPSARAVSARLGISQVYIDVSPENQLPSFYKMVNQVNDHLLNVNGPQSSGSEDASQRVRRPMGKILVTCDSGNDLSPTLVAAYLILMYGLTMESGFGYVISQRFCCVFDGKSKEALRTWQELIEASAAVASNSQHHADAVGPASHTKAKENTKRRLDTMLSEEKTYVDCWPVGDCERFEGRPTFVPFMELDG</sequence>
<dbReference type="PANTHER" id="PTHR46588:SF1">
    <property type="entry name" value="SERINE_THREONINE_TYROSINE-INTERACTING PROTEIN"/>
    <property type="match status" value="1"/>
</dbReference>
<protein>
    <submittedName>
        <fullName evidence="2">Uncharacterized protein</fullName>
    </submittedName>
</protein>
<evidence type="ECO:0000313" key="3">
    <source>
        <dbReference type="Proteomes" id="UP000236546"/>
    </source>
</evidence>
<proteinExistence type="predicted"/>
<dbReference type="GO" id="GO:0070372">
    <property type="term" value="P:regulation of ERK1 and ERK2 cascade"/>
    <property type="evidence" value="ECO:0007669"/>
    <property type="project" value="TreeGrafter"/>
</dbReference>
<dbReference type="SUPFAM" id="SSF52799">
    <property type="entry name" value="(Phosphotyrosine protein) phosphatases II"/>
    <property type="match status" value="1"/>
</dbReference>
<feature type="region of interest" description="Disordered" evidence="1">
    <location>
        <begin position="256"/>
        <end position="275"/>
    </location>
</feature>
<dbReference type="Proteomes" id="UP000236546">
    <property type="component" value="Unassembled WGS sequence"/>
</dbReference>
<reference evidence="2 3" key="1">
    <citation type="submission" date="2017-02" db="EMBL/GenBank/DDBJ databases">
        <title>Genomes of Trichoderma spp. with biocontrol activity.</title>
        <authorList>
            <person name="Gardiner D."/>
            <person name="Kazan K."/>
            <person name="Vos C."/>
            <person name="Harvey P."/>
        </authorList>
    </citation>
    <scope>NUCLEOTIDE SEQUENCE [LARGE SCALE GENOMIC DNA]</scope>
    <source>
        <strain evidence="2 3">A5MH</strain>
    </source>
</reference>
<evidence type="ECO:0000256" key="1">
    <source>
        <dbReference type="SAM" id="MobiDB-lite"/>
    </source>
</evidence>
<organism evidence="2 3">
    <name type="scientific">Trichoderma gamsii</name>
    <dbReference type="NCBI Taxonomy" id="398673"/>
    <lineage>
        <taxon>Eukaryota</taxon>
        <taxon>Fungi</taxon>
        <taxon>Dikarya</taxon>
        <taxon>Ascomycota</taxon>
        <taxon>Pezizomycotina</taxon>
        <taxon>Sordariomycetes</taxon>
        <taxon>Hypocreomycetidae</taxon>
        <taxon>Hypocreales</taxon>
        <taxon>Hypocreaceae</taxon>
        <taxon>Trichoderma</taxon>
    </lineage>
</organism>
<dbReference type="CDD" id="cd14498">
    <property type="entry name" value="DSP"/>
    <property type="match status" value="1"/>
</dbReference>
<dbReference type="AlphaFoldDB" id="A0A2K0TCA6"/>
<accession>A0A2K0TCA6</accession>
<dbReference type="Gene3D" id="3.90.190.10">
    <property type="entry name" value="Protein tyrosine phosphatase superfamily"/>
    <property type="match status" value="1"/>
</dbReference>
<dbReference type="GO" id="GO:0062026">
    <property type="term" value="P:negative regulation of SCF-dependent proteasomal ubiquitin-dependent catabolic process"/>
    <property type="evidence" value="ECO:0007669"/>
    <property type="project" value="TreeGrafter"/>
</dbReference>
<dbReference type="GO" id="GO:0005737">
    <property type="term" value="C:cytoplasm"/>
    <property type="evidence" value="ECO:0007669"/>
    <property type="project" value="TreeGrafter"/>
</dbReference>
<dbReference type="InterPro" id="IPR029021">
    <property type="entry name" value="Prot-tyrosine_phosphatase-like"/>
</dbReference>
<dbReference type="InterPro" id="IPR052449">
    <property type="entry name" value="STYX-Interacting_Phosphatase"/>
</dbReference>
<dbReference type="OrthoDB" id="10252009at2759"/>
<dbReference type="GO" id="GO:1990444">
    <property type="term" value="F:F-box domain binding"/>
    <property type="evidence" value="ECO:0007669"/>
    <property type="project" value="TreeGrafter"/>
</dbReference>
<comment type="caution">
    <text evidence="2">The sequence shown here is derived from an EMBL/GenBank/DDBJ whole genome shotgun (WGS) entry which is preliminary data.</text>
</comment>
<name>A0A2K0TCA6_9HYPO</name>
<gene>
    <name evidence="2" type="ORF">TGAMA5MH_05099</name>
</gene>
<dbReference type="GO" id="GO:0005654">
    <property type="term" value="C:nucleoplasm"/>
    <property type="evidence" value="ECO:0007669"/>
    <property type="project" value="TreeGrafter"/>
</dbReference>